<dbReference type="GeneID" id="17255990"/>
<keyword evidence="3" id="KW-1185">Reference proteome</keyword>
<protein>
    <submittedName>
        <fullName evidence="2">Uncharacterized protein</fullName>
    </submittedName>
</protein>
<dbReference type="SUPFAM" id="SSF53098">
    <property type="entry name" value="Ribonuclease H-like"/>
    <property type="match status" value="1"/>
</dbReference>
<dbReference type="RefSeq" id="XP_005762267.1">
    <property type="nucleotide sequence ID" value="XM_005762210.1"/>
</dbReference>
<accession>A0A0D3IF03</accession>
<evidence type="ECO:0000313" key="2">
    <source>
        <dbReference type="EnsemblProtists" id="EOD09838"/>
    </source>
</evidence>
<feature type="compositionally biased region" description="Acidic residues" evidence="1">
    <location>
        <begin position="89"/>
        <end position="102"/>
    </location>
</feature>
<dbReference type="InterPro" id="IPR012337">
    <property type="entry name" value="RNaseH-like_sf"/>
</dbReference>
<evidence type="ECO:0000256" key="1">
    <source>
        <dbReference type="SAM" id="MobiDB-lite"/>
    </source>
</evidence>
<sequence>MATKAQHGTRGQSCPQHISAVARRVLAQPVCASAAERNRSVYGAIKTTARGQMGHAVADKRVYCHEAFHLKGKLQTAGYKQAVEKWDTDSDSDSSDEEDLKM</sequence>
<reference evidence="3" key="1">
    <citation type="journal article" date="2013" name="Nature">
        <title>Pan genome of the phytoplankton Emiliania underpins its global distribution.</title>
        <authorList>
            <person name="Read B.A."/>
            <person name="Kegel J."/>
            <person name="Klute M.J."/>
            <person name="Kuo A."/>
            <person name="Lefebvre S.C."/>
            <person name="Maumus F."/>
            <person name="Mayer C."/>
            <person name="Miller J."/>
            <person name="Monier A."/>
            <person name="Salamov A."/>
            <person name="Young J."/>
            <person name="Aguilar M."/>
            <person name="Claverie J.M."/>
            <person name="Frickenhaus S."/>
            <person name="Gonzalez K."/>
            <person name="Herman E.K."/>
            <person name="Lin Y.C."/>
            <person name="Napier J."/>
            <person name="Ogata H."/>
            <person name="Sarno A.F."/>
            <person name="Shmutz J."/>
            <person name="Schroeder D."/>
            <person name="de Vargas C."/>
            <person name="Verret F."/>
            <person name="von Dassow P."/>
            <person name="Valentin K."/>
            <person name="Van de Peer Y."/>
            <person name="Wheeler G."/>
            <person name="Dacks J.B."/>
            <person name="Delwiche C.F."/>
            <person name="Dyhrman S.T."/>
            <person name="Glockner G."/>
            <person name="John U."/>
            <person name="Richards T."/>
            <person name="Worden A.Z."/>
            <person name="Zhang X."/>
            <person name="Grigoriev I.V."/>
            <person name="Allen A.E."/>
            <person name="Bidle K."/>
            <person name="Borodovsky M."/>
            <person name="Bowler C."/>
            <person name="Brownlee C."/>
            <person name="Cock J.M."/>
            <person name="Elias M."/>
            <person name="Gladyshev V.N."/>
            <person name="Groth M."/>
            <person name="Guda C."/>
            <person name="Hadaegh A."/>
            <person name="Iglesias-Rodriguez M.D."/>
            <person name="Jenkins J."/>
            <person name="Jones B.M."/>
            <person name="Lawson T."/>
            <person name="Leese F."/>
            <person name="Lindquist E."/>
            <person name="Lobanov A."/>
            <person name="Lomsadze A."/>
            <person name="Malik S.B."/>
            <person name="Marsh M.E."/>
            <person name="Mackinder L."/>
            <person name="Mock T."/>
            <person name="Mueller-Roeber B."/>
            <person name="Pagarete A."/>
            <person name="Parker M."/>
            <person name="Probert I."/>
            <person name="Quesneville H."/>
            <person name="Raines C."/>
            <person name="Rensing S.A."/>
            <person name="Riano-Pachon D.M."/>
            <person name="Richier S."/>
            <person name="Rokitta S."/>
            <person name="Shiraiwa Y."/>
            <person name="Soanes D.M."/>
            <person name="van der Giezen M."/>
            <person name="Wahlund T.M."/>
            <person name="Williams B."/>
            <person name="Wilson W."/>
            <person name="Wolfe G."/>
            <person name="Wurch L.L."/>
        </authorList>
    </citation>
    <scope>NUCLEOTIDE SEQUENCE</scope>
</reference>
<dbReference type="EnsemblProtists" id="EOD09838">
    <property type="protein sequence ID" value="EOD09838"/>
    <property type="gene ID" value="EMIHUDRAFT_105563"/>
</dbReference>
<dbReference type="AlphaFoldDB" id="A0A0D3IF03"/>
<organism evidence="2 3">
    <name type="scientific">Emiliania huxleyi (strain CCMP1516)</name>
    <dbReference type="NCBI Taxonomy" id="280463"/>
    <lineage>
        <taxon>Eukaryota</taxon>
        <taxon>Haptista</taxon>
        <taxon>Haptophyta</taxon>
        <taxon>Prymnesiophyceae</taxon>
        <taxon>Isochrysidales</taxon>
        <taxon>Noelaerhabdaceae</taxon>
        <taxon>Emiliania</taxon>
    </lineage>
</organism>
<dbReference type="Proteomes" id="UP000013827">
    <property type="component" value="Unassembled WGS sequence"/>
</dbReference>
<reference evidence="2" key="2">
    <citation type="submission" date="2024-10" db="UniProtKB">
        <authorList>
            <consortium name="EnsemblProtists"/>
        </authorList>
    </citation>
    <scope>IDENTIFICATION</scope>
</reference>
<name>A0A0D3IF03_EMIH1</name>
<feature type="region of interest" description="Disordered" evidence="1">
    <location>
        <begin position="83"/>
        <end position="102"/>
    </location>
</feature>
<dbReference type="KEGG" id="ehx:EMIHUDRAFT_105563"/>
<evidence type="ECO:0000313" key="3">
    <source>
        <dbReference type="Proteomes" id="UP000013827"/>
    </source>
</evidence>
<dbReference type="HOGENOM" id="CLU_2282771_0_0_1"/>
<proteinExistence type="predicted"/>
<dbReference type="PaxDb" id="2903-EOD09838"/>